<reference evidence="2" key="1">
    <citation type="submission" date="2022-07" db="EMBL/GenBank/DDBJ databases">
        <title>Enhanced cultured diversity of the mouse gut microbiota enables custom-made synthetic communities.</title>
        <authorList>
            <person name="Afrizal A."/>
        </authorList>
    </citation>
    <scope>NUCLEOTIDE SEQUENCE</scope>
    <source>
        <strain evidence="2">DSM 29482</strain>
    </source>
</reference>
<dbReference type="EMBL" id="JANJZL010000001">
    <property type="protein sequence ID" value="MCR2042678.1"/>
    <property type="molecule type" value="Genomic_DNA"/>
</dbReference>
<dbReference type="AlphaFoldDB" id="A0A9X2MEM1"/>
<organism evidence="2 3">
    <name type="scientific">Anaerosalibacter massiliensis</name>
    <dbReference type="NCBI Taxonomy" id="1347392"/>
    <lineage>
        <taxon>Bacteria</taxon>
        <taxon>Bacillati</taxon>
        <taxon>Bacillota</taxon>
        <taxon>Tissierellia</taxon>
        <taxon>Tissierellales</taxon>
        <taxon>Sporanaerobacteraceae</taxon>
        <taxon>Anaerosalibacter</taxon>
    </lineage>
</organism>
<proteinExistence type="predicted"/>
<protein>
    <submittedName>
        <fullName evidence="2">Uncharacterized protein</fullName>
    </submittedName>
</protein>
<dbReference type="Proteomes" id="UP001142078">
    <property type="component" value="Unassembled WGS sequence"/>
</dbReference>
<keyword evidence="3" id="KW-1185">Reference proteome</keyword>
<keyword evidence="1" id="KW-0732">Signal</keyword>
<comment type="caution">
    <text evidence="2">The sequence shown here is derived from an EMBL/GenBank/DDBJ whole genome shotgun (WGS) entry which is preliminary data.</text>
</comment>
<evidence type="ECO:0000313" key="3">
    <source>
        <dbReference type="Proteomes" id="UP001142078"/>
    </source>
</evidence>
<feature type="signal peptide" evidence="1">
    <location>
        <begin position="1"/>
        <end position="25"/>
    </location>
</feature>
<evidence type="ECO:0000313" key="2">
    <source>
        <dbReference type="EMBL" id="MCR2042678.1"/>
    </source>
</evidence>
<name>A0A9X2MEM1_9FIRM</name>
<gene>
    <name evidence="2" type="ORF">NSA23_00975</name>
</gene>
<feature type="chain" id="PRO_5040758144" evidence="1">
    <location>
        <begin position="26"/>
        <end position="112"/>
    </location>
</feature>
<evidence type="ECO:0000256" key="1">
    <source>
        <dbReference type="SAM" id="SignalP"/>
    </source>
</evidence>
<dbReference type="RefSeq" id="WP_042681884.1">
    <property type="nucleotide sequence ID" value="NZ_CABKTM010000043.1"/>
</dbReference>
<accession>A0A9X2MEM1</accession>
<sequence length="112" mass="12865">MFKKVFTCMLTVSLIITGTINITYAQESQVISEDEINNRLRTFSQESKSVDLNEKTVKSLEQRIKRGELLDSEEVTDHDSLMEEYERFLEKNKSKSNWTSFISDSGTVVSST</sequence>